<feature type="region of interest" description="Disordered" evidence="1">
    <location>
        <begin position="49"/>
        <end position="74"/>
    </location>
</feature>
<evidence type="ECO:0000313" key="2">
    <source>
        <dbReference type="EMBL" id="MUN40069.1"/>
    </source>
</evidence>
<dbReference type="AlphaFoldDB" id="A0A7K1L6Q6"/>
<evidence type="ECO:0000256" key="1">
    <source>
        <dbReference type="SAM" id="MobiDB-lite"/>
    </source>
</evidence>
<keyword evidence="3" id="KW-1185">Reference proteome</keyword>
<dbReference type="RefSeq" id="WP_156219228.1">
    <property type="nucleotide sequence ID" value="NZ_WOFH01000010.1"/>
</dbReference>
<comment type="caution">
    <text evidence="2">The sequence shown here is derived from an EMBL/GenBank/DDBJ whole genome shotgun (WGS) entry which is preliminary data.</text>
</comment>
<protein>
    <submittedName>
        <fullName evidence="2">Uncharacterized protein</fullName>
    </submittedName>
</protein>
<name>A0A7K1L6Q6_9ACTN</name>
<dbReference type="Proteomes" id="UP000432015">
    <property type="component" value="Unassembled WGS sequence"/>
</dbReference>
<feature type="compositionally biased region" description="Basic and acidic residues" evidence="1">
    <location>
        <begin position="49"/>
        <end position="59"/>
    </location>
</feature>
<sequence>MGERMNALPYLADLATRHAWARRQYARLHADLVEARLAARAEALERAERRSRRVHDLIGRCRSRGAGRPPEPRR</sequence>
<dbReference type="EMBL" id="WOFH01000010">
    <property type="protein sequence ID" value="MUN40069.1"/>
    <property type="molecule type" value="Genomic_DNA"/>
</dbReference>
<evidence type="ECO:0000313" key="3">
    <source>
        <dbReference type="Proteomes" id="UP000432015"/>
    </source>
</evidence>
<accession>A0A7K1L6Q6</accession>
<reference evidence="2 3" key="1">
    <citation type="submission" date="2019-11" db="EMBL/GenBank/DDBJ databases">
        <authorList>
            <person name="Cao P."/>
        </authorList>
    </citation>
    <scope>NUCLEOTIDE SEQUENCE [LARGE SCALE GENOMIC DNA]</scope>
    <source>
        <strain evidence="2 3">NEAU-AAG5</strain>
    </source>
</reference>
<organism evidence="2 3">
    <name type="scientific">Actinomadura litoris</name>
    <dbReference type="NCBI Taxonomy" id="2678616"/>
    <lineage>
        <taxon>Bacteria</taxon>
        <taxon>Bacillati</taxon>
        <taxon>Actinomycetota</taxon>
        <taxon>Actinomycetes</taxon>
        <taxon>Streptosporangiales</taxon>
        <taxon>Thermomonosporaceae</taxon>
        <taxon>Actinomadura</taxon>
    </lineage>
</organism>
<proteinExistence type="predicted"/>
<gene>
    <name evidence="2" type="ORF">GNZ18_26240</name>
</gene>